<feature type="region of interest" description="Disordered" evidence="1">
    <location>
        <begin position="80"/>
        <end position="106"/>
    </location>
</feature>
<proteinExistence type="predicted"/>
<feature type="compositionally biased region" description="Polar residues" evidence="1">
    <location>
        <begin position="233"/>
        <end position="242"/>
    </location>
</feature>
<feature type="region of interest" description="Disordered" evidence="1">
    <location>
        <begin position="247"/>
        <end position="282"/>
    </location>
</feature>
<dbReference type="Proteomes" id="UP000077381">
    <property type="component" value="Unassembled WGS sequence"/>
</dbReference>
<feature type="region of interest" description="Disordered" evidence="1">
    <location>
        <begin position="167"/>
        <end position="191"/>
    </location>
</feature>
<dbReference type="AlphaFoldDB" id="A0A177HJJ7"/>
<protein>
    <submittedName>
        <fullName evidence="2">Uncharacterized protein</fullName>
    </submittedName>
</protein>
<evidence type="ECO:0000313" key="3">
    <source>
        <dbReference type="Proteomes" id="UP000077381"/>
    </source>
</evidence>
<reference evidence="2 3" key="1">
    <citation type="submission" date="2015-12" db="EMBL/GenBank/DDBJ databases">
        <title>Genome sequence of Streptomyces sp. G25.</title>
        <authorList>
            <person name="Poehlein A."/>
            <person name="Roettig A."/>
            <person name="Hiessl S."/>
            <person name="Hauschild P."/>
            <person name="Schauer J."/>
            <person name="Madkour M.H."/>
            <person name="Al-Ansari A.M."/>
            <person name="Almakishah N.H."/>
            <person name="Steinbuechel A."/>
            <person name="Daniel R."/>
        </authorList>
    </citation>
    <scope>NUCLEOTIDE SEQUENCE [LARGE SCALE GENOMIC DNA]</scope>
    <source>
        <strain evidence="3">G25(2015)</strain>
    </source>
</reference>
<feature type="region of interest" description="Disordered" evidence="1">
    <location>
        <begin position="120"/>
        <end position="144"/>
    </location>
</feature>
<comment type="caution">
    <text evidence="2">The sequence shown here is derived from an EMBL/GenBank/DDBJ whole genome shotgun (WGS) entry which is preliminary data.</text>
</comment>
<feature type="compositionally biased region" description="Polar residues" evidence="1">
    <location>
        <begin position="247"/>
        <end position="257"/>
    </location>
</feature>
<gene>
    <name evidence="2" type="ORF">STSP_62570</name>
</gene>
<feature type="compositionally biased region" description="Polar residues" evidence="1">
    <location>
        <begin position="120"/>
        <end position="134"/>
    </location>
</feature>
<feature type="compositionally biased region" description="Basic and acidic residues" evidence="1">
    <location>
        <begin position="272"/>
        <end position="282"/>
    </location>
</feature>
<dbReference type="EMBL" id="LOHS01000143">
    <property type="protein sequence ID" value="OAH10404.1"/>
    <property type="molecule type" value="Genomic_DNA"/>
</dbReference>
<name>A0A177HJJ7_9ACTN</name>
<organism evidence="2 3">
    <name type="scientific">Streptomyces jeddahensis</name>
    <dbReference type="NCBI Taxonomy" id="1716141"/>
    <lineage>
        <taxon>Bacteria</taxon>
        <taxon>Bacillati</taxon>
        <taxon>Actinomycetota</taxon>
        <taxon>Actinomycetes</taxon>
        <taxon>Kitasatosporales</taxon>
        <taxon>Streptomycetaceae</taxon>
        <taxon>Streptomyces</taxon>
    </lineage>
</organism>
<evidence type="ECO:0000313" key="2">
    <source>
        <dbReference type="EMBL" id="OAH10404.1"/>
    </source>
</evidence>
<evidence type="ECO:0000256" key="1">
    <source>
        <dbReference type="SAM" id="MobiDB-lite"/>
    </source>
</evidence>
<feature type="region of interest" description="Disordered" evidence="1">
    <location>
        <begin position="223"/>
        <end position="242"/>
    </location>
</feature>
<accession>A0A177HJJ7</accession>
<sequence>MVHAGLAVGRVQVDVGEADVVQRPGAEGGEFGVQVGTERSLCAWQRAAWSTPFAEAVGMMRWRLIMVYLGAYGPLRPATARGTGGPLSSGRRPRHPAGSCSSRSEVPLERMNGRRVQANQVRGRNPDCNSSRVPSSRAPLGVHGLGRRSCRSRRWCSRLRVAPDTLAGEPHRAESQAVHRQVGADRERSRYGGGQCRHVVLQIRKGAQLSSLGGSAALVRGGAQASSSRRSTNRSQLVLSSSVPGGTTLKVLSSQPSRCGRLTSKSAAMPRDSSRMYTTDRA</sequence>
<keyword evidence="3" id="KW-1185">Reference proteome</keyword>